<gene>
    <name evidence="6" type="ORF">L3V74_17560</name>
    <name evidence="7" type="ORF">Q7W82_17775</name>
</gene>
<dbReference type="Proteomes" id="UP001430647">
    <property type="component" value="Unassembled WGS sequence"/>
</dbReference>
<accession>A0AAU8I3V9</accession>
<dbReference type="GO" id="GO:0003700">
    <property type="term" value="F:DNA-binding transcription factor activity"/>
    <property type="evidence" value="ECO:0007669"/>
    <property type="project" value="InterPro"/>
</dbReference>
<dbReference type="Pfam" id="PF00126">
    <property type="entry name" value="HTH_1"/>
    <property type="match status" value="1"/>
</dbReference>
<dbReference type="FunFam" id="1.10.10.10:FF:000001">
    <property type="entry name" value="LysR family transcriptional regulator"/>
    <property type="match status" value="1"/>
</dbReference>
<dbReference type="Gene3D" id="1.10.10.10">
    <property type="entry name" value="Winged helix-like DNA-binding domain superfamily/Winged helix DNA-binding domain"/>
    <property type="match status" value="1"/>
</dbReference>
<evidence type="ECO:0000313" key="8">
    <source>
        <dbReference type="Proteomes" id="UP001430647"/>
    </source>
</evidence>
<dbReference type="Gene3D" id="3.40.190.290">
    <property type="match status" value="1"/>
</dbReference>
<dbReference type="PROSITE" id="PS50931">
    <property type="entry name" value="HTH_LYSR"/>
    <property type="match status" value="1"/>
</dbReference>
<evidence type="ECO:0000256" key="2">
    <source>
        <dbReference type="ARBA" id="ARBA00023015"/>
    </source>
</evidence>
<keyword evidence="2" id="KW-0805">Transcription regulation</keyword>
<dbReference type="SUPFAM" id="SSF53850">
    <property type="entry name" value="Periplasmic binding protein-like II"/>
    <property type="match status" value="1"/>
</dbReference>
<evidence type="ECO:0000313" key="7">
    <source>
        <dbReference type="EMBL" id="XCI80088.1"/>
    </source>
</evidence>
<dbReference type="InterPro" id="IPR005119">
    <property type="entry name" value="LysR_subst-bd"/>
</dbReference>
<reference evidence="7" key="3">
    <citation type="submission" date="2023-08" db="EMBL/GenBank/DDBJ databases">
        <title>Complete genome sequence of Xanthomonas indica.</title>
        <authorList>
            <person name="Patil P.B."/>
            <person name="Rana R."/>
        </authorList>
    </citation>
    <scope>NUCLEOTIDE SEQUENCE</scope>
    <source>
        <strain evidence="7">PPL560</strain>
    </source>
</reference>
<proteinExistence type="inferred from homology"/>
<evidence type="ECO:0000256" key="3">
    <source>
        <dbReference type="ARBA" id="ARBA00023125"/>
    </source>
</evidence>
<dbReference type="KEGG" id="xin:Q7W82_17775"/>
<reference evidence="6 8" key="1">
    <citation type="journal article" date="2022" name="Curr. Microbiol.">
        <title>Xanthomonas indica sp. nov., a Novel Member of Non-Pathogenic Xanthomonas Community from Healthy Rice Seeds.</title>
        <authorList>
            <person name="Rana R."/>
            <person name="Madhavan V.N."/>
            <person name="Saroha T."/>
            <person name="Bansal K."/>
            <person name="Kaur A."/>
            <person name="Sonti R.V."/>
            <person name="Patel H.K."/>
            <person name="Patil P.B."/>
        </authorList>
    </citation>
    <scope>NUCLEOTIDE SEQUENCE [LARGE SCALE GENOMIC DNA]</scope>
    <source>
        <strain evidence="6 8">PPL560</strain>
    </source>
</reference>
<dbReference type="AlphaFoldDB" id="A0AAU8I3V9"/>
<dbReference type="InterPro" id="IPR036390">
    <property type="entry name" value="WH_DNA-bd_sf"/>
</dbReference>
<name>A0AAU8I3V9_9XANT</name>
<protein>
    <submittedName>
        <fullName evidence="7">LysR family transcriptional regulator</fullName>
    </submittedName>
</protein>
<feature type="domain" description="HTH lysR-type" evidence="5">
    <location>
        <begin position="17"/>
        <end position="74"/>
    </location>
</feature>
<evidence type="ECO:0000259" key="5">
    <source>
        <dbReference type="PROSITE" id="PS50931"/>
    </source>
</evidence>
<evidence type="ECO:0000256" key="1">
    <source>
        <dbReference type="ARBA" id="ARBA00009437"/>
    </source>
</evidence>
<dbReference type="CDD" id="cd08422">
    <property type="entry name" value="PBP2_CrgA_like"/>
    <property type="match status" value="1"/>
</dbReference>
<dbReference type="EMBL" id="JAKJPQ010000016">
    <property type="protein sequence ID" value="MCI2263343.1"/>
    <property type="molecule type" value="Genomic_DNA"/>
</dbReference>
<dbReference type="GO" id="GO:0006351">
    <property type="term" value="P:DNA-templated transcription"/>
    <property type="evidence" value="ECO:0007669"/>
    <property type="project" value="TreeGrafter"/>
</dbReference>
<keyword evidence="8" id="KW-1185">Reference proteome</keyword>
<dbReference type="RefSeq" id="WP_242161041.1">
    <property type="nucleotide sequence ID" value="NZ_CP131914.1"/>
</dbReference>
<reference evidence="6" key="2">
    <citation type="submission" date="2022-01" db="EMBL/GenBank/DDBJ databases">
        <authorList>
            <person name="Rana R."/>
            <person name="Patil P.B."/>
        </authorList>
    </citation>
    <scope>NUCLEOTIDE SEQUENCE</scope>
    <source>
        <strain evidence="6">PPL560</strain>
    </source>
</reference>
<comment type="similarity">
    <text evidence="1">Belongs to the LysR transcriptional regulatory family.</text>
</comment>
<dbReference type="InterPro" id="IPR058163">
    <property type="entry name" value="LysR-type_TF_proteobact-type"/>
</dbReference>
<dbReference type="PANTHER" id="PTHR30537:SF5">
    <property type="entry name" value="HTH-TYPE TRANSCRIPTIONAL ACTIVATOR TTDR-RELATED"/>
    <property type="match status" value="1"/>
</dbReference>
<dbReference type="InterPro" id="IPR036388">
    <property type="entry name" value="WH-like_DNA-bd_sf"/>
</dbReference>
<dbReference type="Pfam" id="PF03466">
    <property type="entry name" value="LysR_substrate"/>
    <property type="match status" value="1"/>
</dbReference>
<keyword evidence="4" id="KW-0804">Transcription</keyword>
<dbReference type="EMBL" id="CP131914">
    <property type="protein sequence ID" value="XCI80088.1"/>
    <property type="molecule type" value="Genomic_DNA"/>
</dbReference>
<sequence>MDRLLPETEENRRADSVDFDSVRLFLRVVEHGSLTAAARQARVPLTSVSRRIKALERALGVQLLHRTTRRLAVSEAGRAFYASCVEAEQTLQDAVQAARDLRAQARGTLRVLAPYALGLLVLEPQLARFRQRHPGVQLALTYDDQPLDLLRHGLDVAVHVGPPVHSSYVARPLGASRGILVSSPEYLARAGTPAHPKELIGHAVLAVGADAPLVAWALRHGAGEAIELTLRPVLISNESTTVIRQVAQGAGIALLSQPLVQSRLDQGQLVRLLPGWQRWPDLEITALYPRRATQERKVRAFVDFLLEIFADWRVSD</sequence>
<evidence type="ECO:0000256" key="4">
    <source>
        <dbReference type="ARBA" id="ARBA00023163"/>
    </source>
</evidence>
<keyword evidence="3" id="KW-0238">DNA-binding</keyword>
<dbReference type="PANTHER" id="PTHR30537">
    <property type="entry name" value="HTH-TYPE TRANSCRIPTIONAL REGULATOR"/>
    <property type="match status" value="1"/>
</dbReference>
<dbReference type="InterPro" id="IPR000847">
    <property type="entry name" value="LysR_HTH_N"/>
</dbReference>
<evidence type="ECO:0000313" key="6">
    <source>
        <dbReference type="EMBL" id="MCI2263343.1"/>
    </source>
</evidence>
<dbReference type="SUPFAM" id="SSF46785">
    <property type="entry name" value="Winged helix' DNA-binding domain"/>
    <property type="match status" value="1"/>
</dbReference>
<organism evidence="7">
    <name type="scientific">Xanthomonas indica</name>
    <dbReference type="NCBI Taxonomy" id="2912242"/>
    <lineage>
        <taxon>Bacteria</taxon>
        <taxon>Pseudomonadati</taxon>
        <taxon>Pseudomonadota</taxon>
        <taxon>Gammaproteobacteria</taxon>
        <taxon>Lysobacterales</taxon>
        <taxon>Lysobacteraceae</taxon>
        <taxon>Xanthomonas</taxon>
    </lineage>
</organism>
<dbReference type="GO" id="GO:0043565">
    <property type="term" value="F:sequence-specific DNA binding"/>
    <property type="evidence" value="ECO:0007669"/>
    <property type="project" value="TreeGrafter"/>
</dbReference>